<evidence type="ECO:0008006" key="4">
    <source>
        <dbReference type="Google" id="ProtNLM"/>
    </source>
</evidence>
<feature type="signal peptide" evidence="1">
    <location>
        <begin position="1"/>
        <end position="20"/>
    </location>
</feature>
<feature type="chain" id="PRO_5016762570" description="Secreted Zn-dependent protease" evidence="1">
    <location>
        <begin position="21"/>
        <end position="180"/>
    </location>
</feature>
<reference evidence="2 3" key="1">
    <citation type="submission" date="2018-07" db="EMBL/GenBank/DDBJ databases">
        <title>Genomic Encyclopedia of Type Strains, Phase IV (KMG-IV): sequencing the most valuable type-strain genomes for metagenomic binning, comparative biology and taxonomic classification.</title>
        <authorList>
            <person name="Goeker M."/>
        </authorList>
    </citation>
    <scope>NUCLEOTIDE SEQUENCE [LARGE SCALE GENOMIC DNA]</scope>
    <source>
        <strain evidence="2 3">DSM 101478</strain>
    </source>
</reference>
<evidence type="ECO:0000313" key="3">
    <source>
        <dbReference type="Proteomes" id="UP000255317"/>
    </source>
</evidence>
<proteinExistence type="predicted"/>
<organism evidence="2 3">
    <name type="scientific">Marinirhabdus gelatinilytica</name>
    <dbReference type="NCBI Taxonomy" id="1703343"/>
    <lineage>
        <taxon>Bacteria</taxon>
        <taxon>Pseudomonadati</taxon>
        <taxon>Bacteroidota</taxon>
        <taxon>Flavobacteriia</taxon>
        <taxon>Flavobacteriales</taxon>
        <taxon>Flavobacteriaceae</taxon>
    </lineage>
</organism>
<name>A0A370QB32_9FLAO</name>
<dbReference type="RefSeq" id="WP_115123999.1">
    <property type="nucleotide sequence ID" value="NZ_QRAO01000003.1"/>
</dbReference>
<sequence>MKILVTLILALCMAPLPSTSTIKMQWDEDRKLTWADFKGTPDAGDSFVASTNSGISFSFSYKVKSGKMTMDYDVQCNFYPELSWYKPDLVTDYILKHEQTHFDISELYARKLRKAMEETSFSNNPKEEVNALYQKNETARQQMQTKFDFDTDHSKNEPVEIQWRRFVAKELKKYERWKLQ</sequence>
<evidence type="ECO:0000256" key="1">
    <source>
        <dbReference type="SAM" id="SignalP"/>
    </source>
</evidence>
<dbReference type="Pfam" id="PF06037">
    <property type="entry name" value="DUF922"/>
    <property type="match status" value="1"/>
</dbReference>
<dbReference type="Proteomes" id="UP000255317">
    <property type="component" value="Unassembled WGS sequence"/>
</dbReference>
<protein>
    <recommendedName>
        <fullName evidence="4">Secreted Zn-dependent protease</fullName>
    </recommendedName>
</protein>
<keyword evidence="3" id="KW-1185">Reference proteome</keyword>
<dbReference type="OrthoDB" id="5431540at2"/>
<evidence type="ECO:0000313" key="2">
    <source>
        <dbReference type="EMBL" id="RDK85595.1"/>
    </source>
</evidence>
<dbReference type="EMBL" id="QRAO01000003">
    <property type="protein sequence ID" value="RDK85595.1"/>
    <property type="molecule type" value="Genomic_DNA"/>
</dbReference>
<comment type="caution">
    <text evidence="2">The sequence shown here is derived from an EMBL/GenBank/DDBJ whole genome shotgun (WGS) entry which is preliminary data.</text>
</comment>
<accession>A0A370QB32</accession>
<dbReference type="AlphaFoldDB" id="A0A370QB32"/>
<gene>
    <name evidence="2" type="ORF">C8D94_103422</name>
</gene>
<keyword evidence="1" id="KW-0732">Signal</keyword>
<dbReference type="InterPro" id="IPR010321">
    <property type="entry name" value="DUF922"/>
</dbReference>